<proteinExistence type="predicted"/>
<protein>
    <submittedName>
        <fullName evidence="2">Transcriptional regulator</fullName>
    </submittedName>
</protein>
<dbReference type="Pfam" id="PF01381">
    <property type="entry name" value="HTH_3"/>
    <property type="match status" value="1"/>
</dbReference>
<name>A0A154BWM4_ANASB</name>
<dbReference type="SUPFAM" id="SSF47413">
    <property type="entry name" value="lambda repressor-like DNA-binding domains"/>
    <property type="match status" value="1"/>
</dbReference>
<dbReference type="STRING" id="1794912.AXX12_01730"/>
<dbReference type="EMBL" id="LSGP01000001">
    <property type="protein sequence ID" value="KYZ78285.1"/>
    <property type="molecule type" value="Genomic_DNA"/>
</dbReference>
<dbReference type="Proteomes" id="UP000076268">
    <property type="component" value="Unassembled WGS sequence"/>
</dbReference>
<organism evidence="2 3">
    <name type="scientific">Anaerosporomusa subterranea</name>
    <dbReference type="NCBI Taxonomy" id="1794912"/>
    <lineage>
        <taxon>Bacteria</taxon>
        <taxon>Bacillati</taxon>
        <taxon>Bacillota</taxon>
        <taxon>Negativicutes</taxon>
        <taxon>Acetonemataceae</taxon>
        <taxon>Anaerosporomusa</taxon>
    </lineage>
</organism>
<dbReference type="GO" id="GO:0003677">
    <property type="term" value="F:DNA binding"/>
    <property type="evidence" value="ECO:0007669"/>
    <property type="project" value="InterPro"/>
</dbReference>
<accession>A0A154BWM4</accession>
<reference evidence="2 3" key="1">
    <citation type="submission" date="2016-02" db="EMBL/GenBank/DDBJ databases">
        <title>Anaerosporomusa subterraneum gen. nov., sp. nov., a spore-forming obligate anaerobe isolated from saprolite.</title>
        <authorList>
            <person name="Choi J.K."/>
            <person name="Shah M."/>
            <person name="Yee N."/>
        </authorList>
    </citation>
    <scope>NUCLEOTIDE SEQUENCE [LARGE SCALE GENOMIC DNA]</scope>
    <source>
        <strain evidence="2 3">RU4</strain>
    </source>
</reference>
<evidence type="ECO:0000313" key="2">
    <source>
        <dbReference type="EMBL" id="KYZ78285.1"/>
    </source>
</evidence>
<dbReference type="InterPro" id="IPR001387">
    <property type="entry name" value="Cro/C1-type_HTH"/>
</dbReference>
<dbReference type="CDD" id="cd00093">
    <property type="entry name" value="HTH_XRE"/>
    <property type="match status" value="1"/>
</dbReference>
<feature type="domain" description="HTH cro/C1-type" evidence="1">
    <location>
        <begin position="28"/>
        <end position="51"/>
    </location>
</feature>
<evidence type="ECO:0000259" key="1">
    <source>
        <dbReference type="PROSITE" id="PS50943"/>
    </source>
</evidence>
<sequence length="172" mass="19716">MLLRIGDKLINRQKIYRTVDQILSLRCQGLSQQEVANQVGVDRTVISRLENMGEVRKGKTVALIGFPIHNCEELQQVARQEGIDYCLLLTEKQRWQFLQEKSGVELFDAIMRIIAEIRSNDTVIILGSNMRIKLIEAMLDKEVIGVQIGESPIAEDKYLEPAILRDIVRKIR</sequence>
<dbReference type="RefSeq" id="WP_066237222.1">
    <property type="nucleotide sequence ID" value="NZ_LSGP01000001.1"/>
</dbReference>
<dbReference type="AlphaFoldDB" id="A0A154BWM4"/>
<keyword evidence="3" id="KW-1185">Reference proteome</keyword>
<comment type="caution">
    <text evidence="2">The sequence shown here is derived from an EMBL/GenBank/DDBJ whole genome shotgun (WGS) entry which is preliminary data.</text>
</comment>
<gene>
    <name evidence="2" type="ORF">AXX12_01730</name>
</gene>
<evidence type="ECO:0000313" key="3">
    <source>
        <dbReference type="Proteomes" id="UP000076268"/>
    </source>
</evidence>
<dbReference type="OrthoDB" id="1808039at2"/>
<dbReference type="PROSITE" id="PS50943">
    <property type="entry name" value="HTH_CROC1"/>
    <property type="match status" value="1"/>
</dbReference>
<dbReference type="InterPro" id="IPR010982">
    <property type="entry name" value="Lambda_DNA-bd_dom_sf"/>
</dbReference>
<dbReference type="Gene3D" id="1.10.260.40">
    <property type="entry name" value="lambda repressor-like DNA-binding domains"/>
    <property type="match status" value="1"/>
</dbReference>